<name>A0A1R3KXQ1_COCAP</name>
<organism evidence="1 2">
    <name type="scientific">Corchorus capsularis</name>
    <name type="common">Jute</name>
    <dbReference type="NCBI Taxonomy" id="210143"/>
    <lineage>
        <taxon>Eukaryota</taxon>
        <taxon>Viridiplantae</taxon>
        <taxon>Streptophyta</taxon>
        <taxon>Embryophyta</taxon>
        <taxon>Tracheophyta</taxon>
        <taxon>Spermatophyta</taxon>
        <taxon>Magnoliopsida</taxon>
        <taxon>eudicotyledons</taxon>
        <taxon>Gunneridae</taxon>
        <taxon>Pentapetalae</taxon>
        <taxon>rosids</taxon>
        <taxon>malvids</taxon>
        <taxon>Malvales</taxon>
        <taxon>Malvaceae</taxon>
        <taxon>Grewioideae</taxon>
        <taxon>Apeibeae</taxon>
        <taxon>Corchorus</taxon>
    </lineage>
</organism>
<dbReference type="AlphaFoldDB" id="A0A1R3KXQ1"/>
<evidence type="ECO:0000313" key="2">
    <source>
        <dbReference type="Proteomes" id="UP000188268"/>
    </source>
</evidence>
<reference evidence="1 2" key="1">
    <citation type="submission" date="2013-09" db="EMBL/GenBank/DDBJ databases">
        <title>Corchorus capsularis genome sequencing.</title>
        <authorList>
            <person name="Alam M."/>
            <person name="Haque M.S."/>
            <person name="Islam M.S."/>
            <person name="Emdad E.M."/>
            <person name="Islam M.M."/>
            <person name="Ahmed B."/>
            <person name="Halim A."/>
            <person name="Hossen Q.M.M."/>
            <person name="Hossain M.Z."/>
            <person name="Ahmed R."/>
            <person name="Khan M.M."/>
            <person name="Islam R."/>
            <person name="Rashid M.M."/>
            <person name="Khan S.A."/>
            <person name="Rahman M.S."/>
            <person name="Alam M."/>
        </authorList>
    </citation>
    <scope>NUCLEOTIDE SEQUENCE [LARGE SCALE GENOMIC DNA]</scope>
    <source>
        <strain evidence="2">cv. CVL-1</strain>
        <tissue evidence="1">Whole seedling</tissue>
    </source>
</reference>
<comment type="caution">
    <text evidence="1">The sequence shown here is derived from an EMBL/GenBank/DDBJ whole genome shotgun (WGS) entry which is preliminary data.</text>
</comment>
<sequence>MGRVRSRTYAWGGNETHARVGAAANYKALYFTYATRARVG</sequence>
<evidence type="ECO:0000313" key="1">
    <source>
        <dbReference type="EMBL" id="OMP11852.1"/>
    </source>
</evidence>
<accession>A0A1R3KXQ1</accession>
<dbReference type="EMBL" id="AWWV01000767">
    <property type="protein sequence ID" value="OMP11852.1"/>
    <property type="molecule type" value="Genomic_DNA"/>
</dbReference>
<proteinExistence type="predicted"/>
<dbReference type="Proteomes" id="UP000188268">
    <property type="component" value="Unassembled WGS sequence"/>
</dbReference>
<protein>
    <submittedName>
        <fullName evidence="1">Uncharacterized protein</fullName>
    </submittedName>
</protein>
<dbReference type="Gramene" id="OMP11852">
    <property type="protein sequence ID" value="OMP11852"/>
    <property type="gene ID" value="CCACVL1_00235"/>
</dbReference>
<gene>
    <name evidence="1" type="ORF">CCACVL1_00235</name>
</gene>
<keyword evidence="2" id="KW-1185">Reference proteome</keyword>